<name>A0A8J5I6S6_ZINOF</name>
<proteinExistence type="predicted"/>
<comment type="subcellular location">
    <subcellularLocation>
        <location evidence="1">Nucleus</location>
    </subcellularLocation>
</comment>
<feature type="compositionally biased region" description="Basic residues" evidence="6">
    <location>
        <begin position="81"/>
        <end position="90"/>
    </location>
</feature>
<evidence type="ECO:0000256" key="4">
    <source>
        <dbReference type="ARBA" id="ARBA00023163"/>
    </source>
</evidence>
<dbReference type="PROSITE" id="PS50811">
    <property type="entry name" value="WRKY"/>
    <property type="match status" value="1"/>
</dbReference>
<keyword evidence="2" id="KW-0805">Transcription regulation</keyword>
<keyword evidence="5" id="KW-0539">Nucleus</keyword>
<evidence type="ECO:0000259" key="7">
    <source>
        <dbReference type="PROSITE" id="PS50811"/>
    </source>
</evidence>
<dbReference type="InterPro" id="IPR003657">
    <property type="entry name" value="WRKY_dom"/>
</dbReference>
<evidence type="ECO:0000256" key="3">
    <source>
        <dbReference type="ARBA" id="ARBA00023125"/>
    </source>
</evidence>
<keyword evidence="4" id="KW-0804">Transcription</keyword>
<dbReference type="InterPro" id="IPR044810">
    <property type="entry name" value="WRKY_plant"/>
</dbReference>
<dbReference type="AlphaFoldDB" id="A0A8J5I6S6"/>
<gene>
    <name evidence="8" type="ORF">ZIOFF_002016</name>
</gene>
<dbReference type="Gene3D" id="2.20.25.80">
    <property type="entry name" value="WRKY domain"/>
    <property type="match status" value="1"/>
</dbReference>
<keyword evidence="9" id="KW-1185">Reference proteome</keyword>
<evidence type="ECO:0000313" key="8">
    <source>
        <dbReference type="EMBL" id="KAG6536938.1"/>
    </source>
</evidence>
<dbReference type="InterPro" id="IPR036576">
    <property type="entry name" value="WRKY_dom_sf"/>
</dbReference>
<keyword evidence="3" id="KW-0238">DNA-binding</keyword>
<feature type="region of interest" description="Disordered" evidence="6">
    <location>
        <begin position="73"/>
        <end position="92"/>
    </location>
</feature>
<reference evidence="8 9" key="1">
    <citation type="submission" date="2020-08" db="EMBL/GenBank/DDBJ databases">
        <title>Plant Genome Project.</title>
        <authorList>
            <person name="Zhang R.-G."/>
        </authorList>
    </citation>
    <scope>NUCLEOTIDE SEQUENCE [LARGE SCALE GENOMIC DNA]</scope>
    <source>
        <tissue evidence="8">Rhizome</tissue>
    </source>
</reference>
<dbReference type="SMART" id="SM00774">
    <property type="entry name" value="WRKY"/>
    <property type="match status" value="1"/>
</dbReference>
<dbReference type="GO" id="GO:0000976">
    <property type="term" value="F:transcription cis-regulatory region binding"/>
    <property type="evidence" value="ECO:0007669"/>
    <property type="project" value="TreeGrafter"/>
</dbReference>
<protein>
    <recommendedName>
        <fullName evidence="7">WRKY domain-containing protein</fullName>
    </recommendedName>
</protein>
<dbReference type="EMBL" id="JACMSC010000001">
    <property type="protein sequence ID" value="KAG6536938.1"/>
    <property type="molecule type" value="Genomic_DNA"/>
</dbReference>
<accession>A0A8J5I6S6</accession>
<dbReference type="PANTHER" id="PTHR32096:SF18">
    <property type="entry name" value="DISEASE RESISTANCE PROTEIN RRS1B-RELATED"/>
    <property type="match status" value="1"/>
</dbReference>
<evidence type="ECO:0000313" key="9">
    <source>
        <dbReference type="Proteomes" id="UP000734854"/>
    </source>
</evidence>
<organism evidence="8 9">
    <name type="scientific">Zingiber officinale</name>
    <name type="common">Ginger</name>
    <name type="synonym">Amomum zingiber</name>
    <dbReference type="NCBI Taxonomy" id="94328"/>
    <lineage>
        <taxon>Eukaryota</taxon>
        <taxon>Viridiplantae</taxon>
        <taxon>Streptophyta</taxon>
        <taxon>Embryophyta</taxon>
        <taxon>Tracheophyta</taxon>
        <taxon>Spermatophyta</taxon>
        <taxon>Magnoliopsida</taxon>
        <taxon>Liliopsida</taxon>
        <taxon>Zingiberales</taxon>
        <taxon>Zingiberaceae</taxon>
        <taxon>Zingiber</taxon>
    </lineage>
</organism>
<comment type="caution">
    <text evidence="8">The sequence shown here is derived from an EMBL/GenBank/DDBJ whole genome shotgun (WGS) entry which is preliminary data.</text>
</comment>
<dbReference type="GO" id="GO:0003700">
    <property type="term" value="F:DNA-binding transcription factor activity"/>
    <property type="evidence" value="ECO:0007669"/>
    <property type="project" value="InterPro"/>
</dbReference>
<dbReference type="GO" id="GO:0005634">
    <property type="term" value="C:nucleus"/>
    <property type="evidence" value="ECO:0007669"/>
    <property type="project" value="UniProtKB-SubCell"/>
</dbReference>
<evidence type="ECO:0000256" key="1">
    <source>
        <dbReference type="ARBA" id="ARBA00004123"/>
    </source>
</evidence>
<dbReference type="Proteomes" id="UP000734854">
    <property type="component" value="Unassembled WGS sequence"/>
</dbReference>
<evidence type="ECO:0000256" key="2">
    <source>
        <dbReference type="ARBA" id="ARBA00023015"/>
    </source>
</evidence>
<feature type="domain" description="WRKY" evidence="7">
    <location>
        <begin position="98"/>
        <end position="164"/>
    </location>
</feature>
<dbReference type="SUPFAM" id="SSF118290">
    <property type="entry name" value="WRKY DNA-binding domain"/>
    <property type="match status" value="1"/>
</dbReference>
<dbReference type="Pfam" id="PF03106">
    <property type="entry name" value="WRKY"/>
    <property type="match status" value="1"/>
</dbReference>
<dbReference type="PANTHER" id="PTHR32096">
    <property type="entry name" value="WRKY TRANSCRIPTION FACTOR 30-RELATED-RELATED"/>
    <property type="match status" value="1"/>
</dbReference>
<evidence type="ECO:0000256" key="6">
    <source>
        <dbReference type="SAM" id="MobiDB-lite"/>
    </source>
</evidence>
<sequence length="257" mass="29146">MVMDDNNWDLHAVVRAASSFAEEEEEDVVQVSNDKLFSVFHELQDLCKPTEFHLQQQAPPLDLSLTAPLLPARRQQSRGAHLSKRRKNPVKKVSCQVPANGVHPDRWAWRKYGQKPIKGSPYPRGYYRCSSSKACEAKKQVERSRADPEMLHITYTAEHNHPVPTHRNSLAGTTRQKPIDAVQAPAGGDLDFLTERGISFEDHLLTCSDVVRVAVSITHDFQQQGCSDCKLTVECNGIGYGINRIELLWKFRFHRGY</sequence>
<evidence type="ECO:0000256" key="5">
    <source>
        <dbReference type="ARBA" id="ARBA00023242"/>
    </source>
</evidence>